<dbReference type="EMBL" id="JAVRRA010018565">
    <property type="protein sequence ID" value="KAK5188087.1"/>
    <property type="molecule type" value="Genomic_DNA"/>
</dbReference>
<keyword evidence="3" id="KW-1185">Reference proteome</keyword>
<accession>A0ABR0LK37</accession>
<dbReference type="Proteomes" id="UP001357485">
    <property type="component" value="Unassembled WGS sequence"/>
</dbReference>
<proteinExistence type="predicted"/>
<dbReference type="PANTHER" id="PTHR10395">
    <property type="entry name" value="URICASE AND TRANSTHYRETIN-RELATED"/>
    <property type="match status" value="1"/>
</dbReference>
<sequence length="120" mass="13162">MAAQRPPITCHVLDTTTGRPASSIAVTLTLLKPYGPSTPLTATTNSDGRVTAWQHQGGGVQLQEIFDNAAEHAGEHAQMVWALKFDTAAYYGEGNTFWPEVELRFFVKPGEDHYHVPLLL</sequence>
<evidence type="ECO:0000313" key="2">
    <source>
        <dbReference type="EMBL" id="KAK5188087.1"/>
    </source>
</evidence>
<feature type="non-terminal residue" evidence="2">
    <location>
        <position position="120"/>
    </location>
</feature>
<dbReference type="Gene3D" id="2.60.40.180">
    <property type="entry name" value="Transthyretin/hydroxyisourate hydrolase domain"/>
    <property type="match status" value="1"/>
</dbReference>
<dbReference type="PROSITE" id="PS00768">
    <property type="entry name" value="TRANSTHYRETIN_1"/>
    <property type="match status" value="1"/>
</dbReference>
<organism evidence="2 3">
    <name type="scientific">Cryomyces antarcticus</name>
    <dbReference type="NCBI Taxonomy" id="329879"/>
    <lineage>
        <taxon>Eukaryota</taxon>
        <taxon>Fungi</taxon>
        <taxon>Dikarya</taxon>
        <taxon>Ascomycota</taxon>
        <taxon>Pezizomycotina</taxon>
        <taxon>Dothideomycetes</taxon>
        <taxon>Dothideomycetes incertae sedis</taxon>
        <taxon>Cryomyces</taxon>
    </lineage>
</organism>
<gene>
    <name evidence="2" type="ORF">LTR16_008776</name>
</gene>
<dbReference type="PANTHER" id="PTHR10395:SF7">
    <property type="entry name" value="5-HYDROXYISOURATE HYDROLASE"/>
    <property type="match status" value="1"/>
</dbReference>
<dbReference type="InterPro" id="IPR023418">
    <property type="entry name" value="Thyroxine_BS"/>
</dbReference>
<dbReference type="InterPro" id="IPR036817">
    <property type="entry name" value="Transthyretin/HIU_hydrolase_sf"/>
</dbReference>
<reference evidence="2 3" key="1">
    <citation type="submission" date="2023-08" db="EMBL/GenBank/DDBJ databases">
        <title>Black Yeasts Isolated from many extreme environments.</title>
        <authorList>
            <person name="Coleine C."/>
            <person name="Stajich J.E."/>
            <person name="Selbmann L."/>
        </authorList>
    </citation>
    <scope>NUCLEOTIDE SEQUENCE [LARGE SCALE GENOMIC DNA]</scope>
    <source>
        <strain evidence="2 3">CCFEE 536</strain>
    </source>
</reference>
<evidence type="ECO:0000259" key="1">
    <source>
        <dbReference type="Pfam" id="PF00576"/>
    </source>
</evidence>
<comment type="caution">
    <text evidence="2">The sequence shown here is derived from an EMBL/GenBank/DDBJ whole genome shotgun (WGS) entry which is preliminary data.</text>
</comment>
<dbReference type="SUPFAM" id="SSF49472">
    <property type="entry name" value="Transthyretin (synonym: prealbumin)"/>
    <property type="match status" value="1"/>
</dbReference>
<protein>
    <recommendedName>
        <fullName evidence="1">Transthyretin/hydroxyisourate hydrolase domain-containing protein</fullName>
    </recommendedName>
</protein>
<evidence type="ECO:0000313" key="3">
    <source>
        <dbReference type="Proteomes" id="UP001357485"/>
    </source>
</evidence>
<dbReference type="Pfam" id="PF00576">
    <property type="entry name" value="Transthyretin"/>
    <property type="match status" value="1"/>
</dbReference>
<dbReference type="InterPro" id="IPR023416">
    <property type="entry name" value="Transthyretin/HIU_hydrolase_d"/>
</dbReference>
<feature type="domain" description="Transthyretin/hydroxyisourate hydrolase" evidence="1">
    <location>
        <begin position="8"/>
        <end position="120"/>
    </location>
</feature>
<name>A0ABR0LK37_9PEZI</name>